<organism evidence="1 2">
    <name type="scientific">Cetraspora pellucida</name>
    <dbReference type="NCBI Taxonomy" id="1433469"/>
    <lineage>
        <taxon>Eukaryota</taxon>
        <taxon>Fungi</taxon>
        <taxon>Fungi incertae sedis</taxon>
        <taxon>Mucoromycota</taxon>
        <taxon>Glomeromycotina</taxon>
        <taxon>Glomeromycetes</taxon>
        <taxon>Diversisporales</taxon>
        <taxon>Gigasporaceae</taxon>
        <taxon>Cetraspora</taxon>
    </lineage>
</organism>
<reference evidence="1" key="1">
    <citation type="submission" date="2021-06" db="EMBL/GenBank/DDBJ databases">
        <authorList>
            <person name="Kallberg Y."/>
            <person name="Tangrot J."/>
            <person name="Rosling A."/>
        </authorList>
    </citation>
    <scope>NUCLEOTIDE SEQUENCE</scope>
    <source>
        <strain evidence="1">FL966</strain>
    </source>
</reference>
<dbReference type="Proteomes" id="UP000789759">
    <property type="component" value="Unassembled WGS sequence"/>
</dbReference>
<accession>A0A9N9FQA7</accession>
<dbReference type="EMBL" id="CAJVQA010002657">
    <property type="protein sequence ID" value="CAG8554018.1"/>
    <property type="molecule type" value="Genomic_DNA"/>
</dbReference>
<evidence type="ECO:0000313" key="2">
    <source>
        <dbReference type="Proteomes" id="UP000789759"/>
    </source>
</evidence>
<comment type="caution">
    <text evidence="1">The sequence shown here is derived from an EMBL/GenBank/DDBJ whole genome shotgun (WGS) entry which is preliminary data.</text>
</comment>
<dbReference type="PANTHER" id="PTHR46963:SF4">
    <property type="entry name" value="HYPOTHETICAL PROTEIN MGC115716"/>
    <property type="match status" value="1"/>
</dbReference>
<name>A0A9N9FQA7_9GLOM</name>
<dbReference type="GO" id="GO:0003677">
    <property type="term" value="F:DNA binding"/>
    <property type="evidence" value="ECO:0007669"/>
    <property type="project" value="InterPro"/>
</dbReference>
<dbReference type="InterPro" id="IPR011010">
    <property type="entry name" value="DNA_brk_join_enz"/>
</dbReference>
<dbReference type="InterPro" id="IPR042838">
    <property type="entry name" value="KIAA1958"/>
</dbReference>
<protein>
    <submittedName>
        <fullName evidence="1">5244_t:CDS:1</fullName>
    </submittedName>
</protein>
<evidence type="ECO:0000313" key="1">
    <source>
        <dbReference type="EMBL" id="CAG8554018.1"/>
    </source>
</evidence>
<dbReference type="AlphaFoldDB" id="A0A9N9FQA7"/>
<dbReference type="SUPFAM" id="SSF56349">
    <property type="entry name" value="DNA breaking-rejoining enzymes"/>
    <property type="match status" value="1"/>
</dbReference>
<proteinExistence type="predicted"/>
<dbReference type="PANTHER" id="PTHR46963">
    <property type="entry name" value="SIMILAR TO RIKEN CDNA E130308A19"/>
    <property type="match status" value="1"/>
</dbReference>
<dbReference type="OrthoDB" id="2448782at2759"/>
<gene>
    <name evidence="1" type="ORF">CPELLU_LOCUS4887</name>
</gene>
<sequence length="309" mass="36032">MFDGRTAKCIFSGFELIDSIEELKNYLCQFITWLKKEDGSDYKVESIYSYLKEHSVLQLIKLWNHYKFSCTLHTLDGKMNILQSKELSDPKKSDSLSLEEIEQILNYLYMNINSNKSLCHHVFFWLCLPCGLRGGDAYQINRQDLHYTPVRNIFFYLSKLSNSSSSQNPLFHNTCKNKKGFWYKSSQMGYTKLRKIMNNIVLNIDINLDNDQLITNYFCHCTAIQLLKNNRVSESELQAFSGHCLQENLDEYKFNNAYIGSLNEELDDYNPPESSNMFIQKVSDVIQEIQASELSNMLIQKSSNIIQEI</sequence>
<keyword evidence="2" id="KW-1185">Reference proteome</keyword>